<dbReference type="GO" id="GO:0016787">
    <property type="term" value="F:hydrolase activity"/>
    <property type="evidence" value="ECO:0007669"/>
    <property type="project" value="UniProtKB-KW"/>
</dbReference>
<dbReference type="Pfam" id="PF04307">
    <property type="entry name" value="YdjM"/>
    <property type="match status" value="2"/>
</dbReference>
<dbReference type="Proteomes" id="UP000184363">
    <property type="component" value="Unassembled WGS sequence"/>
</dbReference>
<feature type="transmembrane region" description="Helical" evidence="1">
    <location>
        <begin position="258"/>
        <end position="281"/>
    </location>
</feature>
<proteinExistence type="predicted"/>
<keyword evidence="1" id="KW-0472">Membrane</keyword>
<evidence type="ECO:0000313" key="3">
    <source>
        <dbReference type="Proteomes" id="UP000184363"/>
    </source>
</evidence>
<gene>
    <name evidence="2" type="ORF">SAMN05443637_12821</name>
</gene>
<name>A0A1M7AIT2_PSETH</name>
<dbReference type="STRING" id="1848.SAMN05443637_12821"/>
<protein>
    <submittedName>
        <fullName evidence="2">Membrane-bound metal-dependent hydrolase YbcI, DUF457 family</fullName>
    </submittedName>
</protein>
<dbReference type="InterPro" id="IPR007404">
    <property type="entry name" value="YdjM-like"/>
</dbReference>
<feature type="transmembrane region" description="Helical" evidence="1">
    <location>
        <begin position="139"/>
        <end position="167"/>
    </location>
</feature>
<keyword evidence="1" id="KW-0812">Transmembrane</keyword>
<feature type="transmembrane region" description="Helical" evidence="1">
    <location>
        <begin position="174"/>
        <end position="190"/>
    </location>
</feature>
<keyword evidence="1" id="KW-1133">Transmembrane helix</keyword>
<reference evidence="2 3" key="1">
    <citation type="submission" date="2016-11" db="EMBL/GenBank/DDBJ databases">
        <authorList>
            <person name="Jaros S."/>
            <person name="Januszkiewicz K."/>
            <person name="Wedrychowicz H."/>
        </authorList>
    </citation>
    <scope>NUCLEOTIDE SEQUENCE [LARGE SCALE GENOMIC DNA]</scope>
    <source>
        <strain evidence="2 3">DSM 43832</strain>
    </source>
</reference>
<evidence type="ECO:0000313" key="2">
    <source>
        <dbReference type="EMBL" id="SHL42416.1"/>
    </source>
</evidence>
<evidence type="ECO:0000256" key="1">
    <source>
        <dbReference type="SAM" id="Phobius"/>
    </source>
</evidence>
<dbReference type="AlphaFoldDB" id="A0A1M7AIT2"/>
<accession>A0A1M7AIT2</accession>
<dbReference type="EMBL" id="FRAP01000028">
    <property type="protein sequence ID" value="SHL42416.1"/>
    <property type="molecule type" value="Genomic_DNA"/>
</dbReference>
<keyword evidence="2" id="KW-0378">Hydrolase</keyword>
<organism evidence="2 3">
    <name type="scientific">Pseudonocardia thermophila</name>
    <dbReference type="NCBI Taxonomy" id="1848"/>
    <lineage>
        <taxon>Bacteria</taxon>
        <taxon>Bacillati</taxon>
        <taxon>Actinomycetota</taxon>
        <taxon>Actinomycetes</taxon>
        <taxon>Pseudonocardiales</taxon>
        <taxon>Pseudonocardiaceae</taxon>
        <taxon>Pseudonocardia</taxon>
    </lineage>
</organism>
<sequence length="287" mass="29556">MAGTGPVTARYAGVVVSGTVPGRDRVACRESAGRVGAMMGRQHACCGLLVGVALAGLVPSAPLPVRGLVVAVAGGAALLPDLDHPGATAARSLGLLTRVIAHAVDWVSLTVYHATRAPGDPAERRSGHRTLTHTVPGCLLPGLLLTVAGLLWPVSLAVACSLLTGLLALGLRRAGLLLLVVSSVVSWWTLTTYPGWWWLVSVAVSCGCLVHLAGDWVTEAGVPLLWPLQSEQCRWRLLTAPVTFPAGSPVETQIVAPLLLLGLLVEAFWATGLLGAVVAAVSPEVSG</sequence>
<keyword evidence="3" id="KW-1185">Reference proteome</keyword>